<dbReference type="PANTHER" id="PTHR30561">
    <property type="entry name" value="SMR FAMILY PROTON-DEPENDENT DRUG EFFLUX TRANSPORTER SUGE"/>
    <property type="match status" value="1"/>
</dbReference>
<dbReference type="Gene3D" id="1.10.3730.20">
    <property type="match status" value="1"/>
</dbReference>
<evidence type="ECO:0000256" key="9">
    <source>
        <dbReference type="RuleBase" id="RU003942"/>
    </source>
</evidence>
<evidence type="ECO:0000313" key="11">
    <source>
        <dbReference type="EMBL" id="SFQ50158.1"/>
    </source>
</evidence>
<evidence type="ECO:0000256" key="8">
    <source>
        <dbReference type="ARBA" id="ARBA00039168"/>
    </source>
</evidence>
<dbReference type="AlphaFoldDB" id="A0A1I5Z0U8"/>
<feature type="transmembrane region" description="Helical" evidence="10">
    <location>
        <begin position="62"/>
        <end position="81"/>
    </location>
</feature>
<dbReference type="GO" id="GO:0022857">
    <property type="term" value="F:transmembrane transporter activity"/>
    <property type="evidence" value="ECO:0007669"/>
    <property type="project" value="InterPro"/>
</dbReference>
<proteinExistence type="inferred from homology"/>
<evidence type="ECO:0000256" key="1">
    <source>
        <dbReference type="ARBA" id="ARBA00004651"/>
    </source>
</evidence>
<comment type="similarity">
    <text evidence="7">Belongs to the drug/metabolite transporter (DMT) superfamily. Small multidrug resistance (SMR) (TC 2.A.7.1) family. Gdx/SugE subfamily.</text>
</comment>
<dbReference type="OrthoDB" id="9808638at2"/>
<dbReference type="FunFam" id="1.10.3730.20:FF:000001">
    <property type="entry name" value="Quaternary ammonium compound resistance transporter SugE"/>
    <property type="match status" value="1"/>
</dbReference>
<keyword evidence="6 10" id="KW-0472">Membrane</keyword>
<dbReference type="PANTHER" id="PTHR30561:SF0">
    <property type="entry name" value="GUANIDINIUM EXPORTER"/>
    <property type="match status" value="1"/>
</dbReference>
<evidence type="ECO:0000256" key="5">
    <source>
        <dbReference type="ARBA" id="ARBA00022989"/>
    </source>
</evidence>
<dbReference type="GO" id="GO:0005886">
    <property type="term" value="C:plasma membrane"/>
    <property type="evidence" value="ECO:0007669"/>
    <property type="project" value="UniProtKB-SubCell"/>
</dbReference>
<dbReference type="InterPro" id="IPR037185">
    <property type="entry name" value="EmrE-like"/>
</dbReference>
<evidence type="ECO:0000256" key="2">
    <source>
        <dbReference type="ARBA" id="ARBA00022448"/>
    </source>
</evidence>
<name>A0A1I5Z0U8_9GAMM</name>
<dbReference type="Proteomes" id="UP000243084">
    <property type="component" value="Unassembled WGS sequence"/>
</dbReference>
<evidence type="ECO:0000256" key="3">
    <source>
        <dbReference type="ARBA" id="ARBA00022475"/>
    </source>
</evidence>
<keyword evidence="4 9" id="KW-0812">Transmembrane</keyword>
<organism evidence="11 12">
    <name type="scientific">Geopseudomonas sagittaria</name>
    <dbReference type="NCBI Taxonomy" id="1135990"/>
    <lineage>
        <taxon>Bacteria</taxon>
        <taxon>Pseudomonadati</taxon>
        <taxon>Pseudomonadota</taxon>
        <taxon>Gammaproteobacteria</taxon>
        <taxon>Pseudomonadales</taxon>
        <taxon>Pseudomonadaceae</taxon>
        <taxon>Geopseudomonas</taxon>
    </lineage>
</organism>
<dbReference type="SUPFAM" id="SSF103481">
    <property type="entry name" value="Multidrug resistance efflux transporter EmrE"/>
    <property type="match status" value="1"/>
</dbReference>
<dbReference type="Pfam" id="PF00893">
    <property type="entry name" value="Multi_Drug_Res"/>
    <property type="match status" value="1"/>
</dbReference>
<feature type="transmembrane region" description="Helical" evidence="10">
    <location>
        <begin position="38"/>
        <end position="56"/>
    </location>
</feature>
<reference evidence="12" key="1">
    <citation type="submission" date="2016-10" db="EMBL/GenBank/DDBJ databases">
        <authorList>
            <person name="Varghese N."/>
            <person name="Submissions S."/>
        </authorList>
    </citation>
    <scope>NUCLEOTIDE SEQUENCE [LARGE SCALE GENOMIC DNA]</scope>
    <source>
        <strain evidence="12">JCM 18195</strain>
    </source>
</reference>
<evidence type="ECO:0000313" key="12">
    <source>
        <dbReference type="Proteomes" id="UP000243084"/>
    </source>
</evidence>
<feature type="transmembrane region" description="Helical" evidence="10">
    <location>
        <begin position="6"/>
        <end position="26"/>
    </location>
</feature>
<evidence type="ECO:0000256" key="6">
    <source>
        <dbReference type="ARBA" id="ARBA00023136"/>
    </source>
</evidence>
<dbReference type="EMBL" id="FOXM01000026">
    <property type="protein sequence ID" value="SFQ50158.1"/>
    <property type="molecule type" value="Genomic_DNA"/>
</dbReference>
<dbReference type="RefSeq" id="WP_092435392.1">
    <property type="nucleotide sequence ID" value="NZ_FOXM01000026.1"/>
</dbReference>
<keyword evidence="3" id="KW-1003">Cell membrane</keyword>
<accession>A0A1I5Z0U8</accession>
<dbReference type="InterPro" id="IPR000390">
    <property type="entry name" value="Small_drug/metabolite_transptr"/>
</dbReference>
<gene>
    <name evidence="11" type="ORF">SAMN05216229_12618</name>
</gene>
<keyword evidence="2" id="KW-0813">Transport</keyword>
<evidence type="ECO:0000256" key="4">
    <source>
        <dbReference type="ARBA" id="ARBA00022692"/>
    </source>
</evidence>
<evidence type="ECO:0000256" key="10">
    <source>
        <dbReference type="SAM" id="Phobius"/>
    </source>
</evidence>
<feature type="transmembrane region" description="Helical" evidence="10">
    <location>
        <begin position="93"/>
        <end position="113"/>
    </location>
</feature>
<comment type="subcellular location">
    <subcellularLocation>
        <location evidence="1 9">Cell membrane</location>
        <topology evidence="1 9">Multi-pass membrane protein</topology>
    </subcellularLocation>
</comment>
<dbReference type="GO" id="GO:1990961">
    <property type="term" value="P:xenobiotic detoxification by transmembrane export across the plasma membrane"/>
    <property type="evidence" value="ECO:0007669"/>
    <property type="project" value="UniProtKB-ARBA"/>
</dbReference>
<protein>
    <recommendedName>
        <fullName evidence="8">Guanidinium exporter</fullName>
    </recommendedName>
</protein>
<sequence length="114" mass="11897">MFTGTSAGWWFLISAGICEICYAAAIPRTEGFTRPWPTLYCALFIGLSLYLLALAMRTLPVGTAYAVWVGIGAVGTAIYGITFLGEAASAGRIACLLLIVAGVVGLKVFSPAMA</sequence>
<evidence type="ECO:0000256" key="7">
    <source>
        <dbReference type="ARBA" id="ARBA00038151"/>
    </source>
</evidence>
<dbReference type="InterPro" id="IPR045324">
    <property type="entry name" value="Small_multidrug_res"/>
</dbReference>
<keyword evidence="12" id="KW-1185">Reference proteome</keyword>
<keyword evidence="5 10" id="KW-1133">Transmembrane helix</keyword>